<reference evidence="1" key="1">
    <citation type="journal article" date="2015" name="Nature">
        <title>Complex archaea that bridge the gap between prokaryotes and eukaryotes.</title>
        <authorList>
            <person name="Spang A."/>
            <person name="Saw J.H."/>
            <person name="Jorgensen S.L."/>
            <person name="Zaremba-Niedzwiedzka K."/>
            <person name="Martijn J."/>
            <person name="Lind A.E."/>
            <person name="van Eijk R."/>
            <person name="Schleper C."/>
            <person name="Guy L."/>
            <person name="Ettema T.J."/>
        </authorList>
    </citation>
    <scope>NUCLEOTIDE SEQUENCE</scope>
</reference>
<sequence length="64" mass="7014">MPKCIKCNVESGHAICAPCAEELLDNMNPEELVAHALVGMDAMDGKDKLLERFKTYKALLGHIS</sequence>
<dbReference type="EMBL" id="LAZR01000545">
    <property type="protein sequence ID" value="KKN64711.1"/>
    <property type="molecule type" value="Genomic_DNA"/>
</dbReference>
<gene>
    <name evidence="1" type="ORF">LCGC14_0488430</name>
</gene>
<name>A0A0F9UU50_9ZZZZ</name>
<accession>A0A0F9UU50</accession>
<comment type="caution">
    <text evidence="1">The sequence shown here is derived from an EMBL/GenBank/DDBJ whole genome shotgun (WGS) entry which is preliminary data.</text>
</comment>
<proteinExistence type="predicted"/>
<evidence type="ECO:0000313" key="1">
    <source>
        <dbReference type="EMBL" id="KKN64711.1"/>
    </source>
</evidence>
<protein>
    <submittedName>
        <fullName evidence="1">Uncharacterized protein</fullName>
    </submittedName>
</protein>
<dbReference type="AlphaFoldDB" id="A0A0F9UU50"/>
<organism evidence="1">
    <name type="scientific">marine sediment metagenome</name>
    <dbReference type="NCBI Taxonomy" id="412755"/>
    <lineage>
        <taxon>unclassified sequences</taxon>
        <taxon>metagenomes</taxon>
        <taxon>ecological metagenomes</taxon>
    </lineage>
</organism>